<evidence type="ECO:0000313" key="2">
    <source>
        <dbReference type="Proteomes" id="UP000019487"/>
    </source>
</evidence>
<protein>
    <submittedName>
        <fullName evidence="1">Uncharacterized protein</fullName>
    </submittedName>
</protein>
<dbReference type="EMBL" id="AYSA01000541">
    <property type="protein sequence ID" value="ESZ91109.1"/>
    <property type="molecule type" value="Genomic_DNA"/>
</dbReference>
<proteinExistence type="predicted"/>
<gene>
    <name evidence="1" type="ORF">SBOR_8509</name>
</gene>
<name>W9C8B6_SCLBF</name>
<reference evidence="1 2" key="1">
    <citation type="journal article" date="2014" name="Genome Announc.">
        <title>Draft genome sequence of Sclerotinia borealis, a psychrophilic plant pathogenic fungus.</title>
        <authorList>
            <person name="Mardanov A.V."/>
            <person name="Beletsky A.V."/>
            <person name="Kadnikov V.V."/>
            <person name="Ignatov A.N."/>
            <person name="Ravin N.V."/>
        </authorList>
    </citation>
    <scope>NUCLEOTIDE SEQUENCE [LARGE SCALE GENOMIC DNA]</scope>
    <source>
        <strain evidence="2">F-4157</strain>
    </source>
</reference>
<organism evidence="1 2">
    <name type="scientific">Sclerotinia borealis (strain F-4128)</name>
    <dbReference type="NCBI Taxonomy" id="1432307"/>
    <lineage>
        <taxon>Eukaryota</taxon>
        <taxon>Fungi</taxon>
        <taxon>Dikarya</taxon>
        <taxon>Ascomycota</taxon>
        <taxon>Pezizomycotina</taxon>
        <taxon>Leotiomycetes</taxon>
        <taxon>Helotiales</taxon>
        <taxon>Sclerotiniaceae</taxon>
        <taxon>Sclerotinia</taxon>
    </lineage>
</organism>
<evidence type="ECO:0000313" key="1">
    <source>
        <dbReference type="EMBL" id="ESZ91109.1"/>
    </source>
</evidence>
<comment type="caution">
    <text evidence="1">The sequence shown here is derived from an EMBL/GenBank/DDBJ whole genome shotgun (WGS) entry which is preliminary data.</text>
</comment>
<accession>W9C8B6</accession>
<keyword evidence="2" id="KW-1185">Reference proteome</keyword>
<dbReference type="HOGENOM" id="CLU_537654_0_0_1"/>
<dbReference type="AlphaFoldDB" id="W9C8B6"/>
<dbReference type="Proteomes" id="UP000019487">
    <property type="component" value="Unassembled WGS sequence"/>
</dbReference>
<sequence>MASINQHATGTRPILPDIPRLLTSASTNTLLSALSKSTEEHVQYLHAIGLSDRAIMAITSLVAETPPAPHISDHPRNYLPSSPIPLPLPLPLSLQNFHPHEKNTLITTVPGPTNRERDIQLLLDIRLYPALAALLHHLPLEIYREHMDTMIDTYRKRGWKPICRFTVPSAVTYYLMQSESEGSSRYMMIMAGLCGEENILAQLLTLKLANVNLEGIMVYGPPNFYSQLAEHEAEDAITSMPALSTLPCIILIASCGTEEMLERVVLSKQTPWNTQFSKQTFEGSILKLISYTYIPEINAAHKPSTNIVILSRVYGDTMEYVLRALLARTRCTHLFSGGAGGYIPSSSQPRNEWPPIGTFMPIQQSIFPSRQQVTIPPPSAFANLNLNLNLNFPKLDIYPGTSTSIRKDARPHLHISAVLLETYTWLTAWQDTGSTVDIETAHILNAIAKYHAEENASGAKHSCVGAPTALCGIFVSDYVGVEPLRSYGGVYEQHDGVVGPFLDGAII</sequence>